<organism evidence="3 4">
    <name type="scientific">Candidatus Amunia macphersoniae</name>
    <dbReference type="NCBI Taxonomy" id="3127014"/>
    <lineage>
        <taxon>Bacteria</taxon>
        <taxon>Bacillati</taxon>
        <taxon>Candidatus Dormiibacterota</taxon>
        <taxon>Candidatus Dormibacteria</taxon>
        <taxon>Candidatus Aeolococcales</taxon>
        <taxon>Candidatus Aeolococcaceae</taxon>
        <taxon>Candidatus Amunia</taxon>
    </lineage>
</organism>
<protein>
    <submittedName>
        <fullName evidence="3">Ferritin-like domain-containing protein</fullName>
    </submittedName>
</protein>
<accession>A0A934KJ90</accession>
<dbReference type="EMBL" id="JAEKNN010000052">
    <property type="protein sequence ID" value="MBJ7609826.1"/>
    <property type="molecule type" value="Genomic_DNA"/>
</dbReference>
<keyword evidence="2" id="KW-0812">Transmembrane</keyword>
<dbReference type="AlphaFoldDB" id="A0A934KJ90"/>
<feature type="transmembrane region" description="Helical" evidence="2">
    <location>
        <begin position="25"/>
        <end position="47"/>
    </location>
</feature>
<sequence length="261" mass="26673">MSLDDPRLVELSEAAQEESPERRRLLARSLAVAVAGAVGVSVAALFANAAVTTALADSIADVAILQTAASLENLAIAVYSNALTLAPSINGTDNPFVAKFLAMTLKQHADHLQAFNSAAQSLGGQPQTDLDHTMYSTVVTPALGSLKRPADVIDLVLMVEHITAQTYAKFAAAVGEVAALKPLASIAPVEAQHAAVLRAMQALLGGGAPQLITLPPDLTALPAAAGDVGFRQNSFYPTSGARSASEGTVASVPPRASGTTS</sequence>
<feature type="compositionally biased region" description="Polar residues" evidence="1">
    <location>
        <begin position="238"/>
        <end position="248"/>
    </location>
</feature>
<keyword evidence="2" id="KW-0472">Membrane</keyword>
<dbReference type="CDD" id="cd00657">
    <property type="entry name" value="Ferritin_like"/>
    <property type="match status" value="1"/>
</dbReference>
<dbReference type="Pfam" id="PF13668">
    <property type="entry name" value="Ferritin_2"/>
    <property type="match status" value="1"/>
</dbReference>
<evidence type="ECO:0000313" key="3">
    <source>
        <dbReference type="EMBL" id="MBJ7609826.1"/>
    </source>
</evidence>
<dbReference type="Proteomes" id="UP000614410">
    <property type="component" value="Unassembled WGS sequence"/>
</dbReference>
<comment type="caution">
    <text evidence="3">The sequence shown here is derived from an EMBL/GenBank/DDBJ whole genome shotgun (WGS) entry which is preliminary data.</text>
</comment>
<evidence type="ECO:0000256" key="1">
    <source>
        <dbReference type="SAM" id="MobiDB-lite"/>
    </source>
</evidence>
<gene>
    <name evidence="3" type="ORF">JF887_10430</name>
</gene>
<name>A0A934KJ90_9BACT</name>
<dbReference type="InterPro" id="IPR012347">
    <property type="entry name" value="Ferritin-like"/>
</dbReference>
<dbReference type="InterPro" id="IPR006311">
    <property type="entry name" value="TAT_signal"/>
</dbReference>
<dbReference type="SUPFAM" id="SSF47240">
    <property type="entry name" value="Ferritin-like"/>
    <property type="match status" value="1"/>
</dbReference>
<keyword evidence="2" id="KW-1133">Transmembrane helix</keyword>
<proteinExistence type="predicted"/>
<evidence type="ECO:0000256" key="2">
    <source>
        <dbReference type="SAM" id="Phobius"/>
    </source>
</evidence>
<evidence type="ECO:0000313" key="4">
    <source>
        <dbReference type="Proteomes" id="UP000614410"/>
    </source>
</evidence>
<dbReference type="PROSITE" id="PS51318">
    <property type="entry name" value="TAT"/>
    <property type="match status" value="1"/>
</dbReference>
<reference evidence="3 4" key="1">
    <citation type="submission" date="2020-10" db="EMBL/GenBank/DDBJ databases">
        <title>Ca. Dormibacterota MAGs.</title>
        <authorList>
            <person name="Montgomery K."/>
        </authorList>
    </citation>
    <scope>NUCLEOTIDE SEQUENCE [LARGE SCALE GENOMIC DNA]</scope>
    <source>
        <strain evidence="3">Mitchell_Peninsula_5</strain>
    </source>
</reference>
<dbReference type="Gene3D" id="1.20.1260.10">
    <property type="match status" value="1"/>
</dbReference>
<feature type="region of interest" description="Disordered" evidence="1">
    <location>
        <begin position="238"/>
        <end position="261"/>
    </location>
</feature>
<dbReference type="InterPro" id="IPR009078">
    <property type="entry name" value="Ferritin-like_SF"/>
</dbReference>